<evidence type="ECO:0000256" key="4">
    <source>
        <dbReference type="ARBA" id="ARBA00023065"/>
    </source>
</evidence>
<dbReference type="Proteomes" id="UP000029725">
    <property type="component" value="Unassembled WGS sequence"/>
</dbReference>
<dbReference type="AlphaFoldDB" id="A0A098VYY6"/>
<protein>
    <submittedName>
        <fullName evidence="6">V-type ATPase</fullName>
    </submittedName>
</protein>
<dbReference type="GeneID" id="25258190"/>
<feature type="coiled-coil region" evidence="5">
    <location>
        <begin position="44"/>
        <end position="75"/>
    </location>
</feature>
<dbReference type="RefSeq" id="XP_013239362.1">
    <property type="nucleotide sequence ID" value="XM_013383908.1"/>
</dbReference>
<organism evidence="6 7">
    <name type="scientific">Mitosporidium daphniae</name>
    <dbReference type="NCBI Taxonomy" id="1485682"/>
    <lineage>
        <taxon>Eukaryota</taxon>
        <taxon>Fungi</taxon>
        <taxon>Fungi incertae sedis</taxon>
        <taxon>Microsporidia</taxon>
        <taxon>Mitosporidium</taxon>
    </lineage>
</organism>
<evidence type="ECO:0000256" key="1">
    <source>
        <dbReference type="ARBA" id="ARBA00010066"/>
    </source>
</evidence>
<evidence type="ECO:0000256" key="3">
    <source>
        <dbReference type="ARBA" id="ARBA00022781"/>
    </source>
</evidence>
<keyword evidence="3" id="KW-0375">Hydrogen ion transport</keyword>
<keyword evidence="5" id="KW-0175">Coiled coil</keyword>
<evidence type="ECO:0000313" key="7">
    <source>
        <dbReference type="Proteomes" id="UP000029725"/>
    </source>
</evidence>
<dbReference type="GO" id="GO:0016471">
    <property type="term" value="C:vacuolar proton-transporting V-type ATPase complex"/>
    <property type="evidence" value="ECO:0007669"/>
    <property type="project" value="InterPro"/>
</dbReference>
<dbReference type="GO" id="GO:0046961">
    <property type="term" value="F:proton-transporting ATPase activity, rotational mechanism"/>
    <property type="evidence" value="ECO:0007669"/>
    <property type="project" value="InterPro"/>
</dbReference>
<dbReference type="InterPro" id="IPR005124">
    <property type="entry name" value="V-ATPase_G"/>
</dbReference>
<dbReference type="VEuPathDB" id="MicrosporidiaDB:DI09_123p60"/>
<evidence type="ECO:0000256" key="5">
    <source>
        <dbReference type="SAM" id="Coils"/>
    </source>
</evidence>
<gene>
    <name evidence="6" type="ORF">DI09_123p60</name>
</gene>
<keyword evidence="2" id="KW-0813">Transport</keyword>
<name>A0A098VYY6_9MICR</name>
<dbReference type="Pfam" id="PF03179">
    <property type="entry name" value="V-ATPase_G"/>
    <property type="match status" value="1"/>
</dbReference>
<keyword evidence="7" id="KW-1185">Reference proteome</keyword>
<comment type="caution">
    <text evidence="6">The sequence shown here is derived from an EMBL/GenBank/DDBJ whole genome shotgun (WGS) entry which is preliminary data.</text>
</comment>
<reference evidence="6 7" key="1">
    <citation type="submission" date="2014-04" db="EMBL/GenBank/DDBJ databases">
        <title>A new species of microsporidia sheds light on the evolution of extreme parasitism.</title>
        <authorList>
            <person name="Haag K.L."/>
            <person name="James T.Y."/>
            <person name="Larsson R."/>
            <person name="Schaer T.M."/>
            <person name="Refardt D."/>
            <person name="Pombert J.-F."/>
            <person name="Ebert D."/>
        </authorList>
    </citation>
    <scope>NUCLEOTIDE SEQUENCE [LARGE SCALE GENOMIC DNA]</scope>
    <source>
        <strain evidence="6 7">UGP3</strain>
        <tissue evidence="6">Spores</tissue>
    </source>
</reference>
<evidence type="ECO:0000313" key="6">
    <source>
        <dbReference type="EMBL" id="KGG52926.1"/>
    </source>
</evidence>
<keyword evidence="4" id="KW-0406">Ion transport</keyword>
<evidence type="ECO:0000256" key="2">
    <source>
        <dbReference type="ARBA" id="ARBA00022448"/>
    </source>
</evidence>
<dbReference type="EMBL" id="JMKJ01000026">
    <property type="protein sequence ID" value="KGG52926.1"/>
    <property type="molecule type" value="Genomic_DNA"/>
</dbReference>
<dbReference type="OrthoDB" id="250802at2759"/>
<accession>A0A098VYY6</accession>
<dbReference type="HOGENOM" id="CLU_2292345_0_0_1"/>
<comment type="similarity">
    <text evidence="1">Belongs to the V-ATPase G subunit family.</text>
</comment>
<sequence length="101" mass="11552">MSSTSIHNSQGIQILLEAEKEAKKIIADGRECRIRICLYPLDRTRRLKEAKTEAMQEILALKEAKKQEIIEAEQKVFFATNFSIPQCFAIQSQGKRSFPPN</sequence>
<dbReference type="Gene3D" id="1.20.5.2950">
    <property type="match status" value="1"/>
</dbReference>
<proteinExistence type="inferred from homology"/>